<proteinExistence type="predicted"/>
<dbReference type="EMBL" id="AMZH03003343">
    <property type="protein sequence ID" value="RRT72631.1"/>
    <property type="molecule type" value="Genomic_DNA"/>
</dbReference>
<dbReference type="Gene3D" id="3.40.50.20">
    <property type="match status" value="1"/>
</dbReference>
<reference evidence="1 2" key="1">
    <citation type="journal article" date="2014" name="Agronomy (Basel)">
        <title>A Draft Genome Sequence for Ensete ventricosum, the Drought-Tolerant Tree Against Hunger.</title>
        <authorList>
            <person name="Harrison J."/>
            <person name="Moore K.A."/>
            <person name="Paszkiewicz K."/>
            <person name="Jones T."/>
            <person name="Grant M."/>
            <person name="Ambacheew D."/>
            <person name="Muzemil S."/>
            <person name="Studholme D.J."/>
        </authorList>
    </citation>
    <scope>NUCLEOTIDE SEQUENCE [LARGE SCALE GENOMIC DNA]</scope>
</reference>
<dbReference type="GO" id="GO:0009507">
    <property type="term" value="C:chloroplast"/>
    <property type="evidence" value="ECO:0007669"/>
    <property type="project" value="TreeGrafter"/>
</dbReference>
<evidence type="ECO:0000313" key="2">
    <source>
        <dbReference type="Proteomes" id="UP000287651"/>
    </source>
</evidence>
<evidence type="ECO:0008006" key="3">
    <source>
        <dbReference type="Google" id="ProtNLM"/>
    </source>
</evidence>
<dbReference type="AlphaFoldDB" id="A0A427A8U1"/>
<protein>
    <recommendedName>
        <fullName evidence="3">D-alanine--D-alanine ligase N-terminal domain-containing protein</fullName>
    </recommendedName>
</protein>
<dbReference type="PANTHER" id="PTHR23132:SF0">
    <property type="entry name" value="D-ALANINE-D-ALANINE LIGASE FAMILY"/>
    <property type="match status" value="1"/>
</dbReference>
<organism evidence="1 2">
    <name type="scientific">Ensete ventricosum</name>
    <name type="common">Abyssinian banana</name>
    <name type="synonym">Musa ensete</name>
    <dbReference type="NCBI Taxonomy" id="4639"/>
    <lineage>
        <taxon>Eukaryota</taxon>
        <taxon>Viridiplantae</taxon>
        <taxon>Streptophyta</taxon>
        <taxon>Embryophyta</taxon>
        <taxon>Tracheophyta</taxon>
        <taxon>Spermatophyta</taxon>
        <taxon>Magnoliopsida</taxon>
        <taxon>Liliopsida</taxon>
        <taxon>Zingiberales</taxon>
        <taxon>Musaceae</taxon>
        <taxon>Ensete</taxon>
    </lineage>
</organism>
<dbReference type="GO" id="GO:0008716">
    <property type="term" value="F:D-alanine-D-alanine ligase activity"/>
    <property type="evidence" value="ECO:0007669"/>
    <property type="project" value="TreeGrafter"/>
</dbReference>
<sequence length="141" mass="15065">MASLSRPCLLDRGFFDAASRRLMKTPAGSKISLLSAACGSSPNLGCSRRVSRSLVSAELGARLGALRAAVEEAKIVRQQEEEEEKGRPLRVGIICGGPSAERGISLNSARSVLDHIQVACSFLLEGFAIRYSSIVLSLRFS</sequence>
<gene>
    <name evidence="1" type="ORF">B296_00033793</name>
</gene>
<name>A0A427A8U1_ENSVE</name>
<dbReference type="InterPro" id="IPR016185">
    <property type="entry name" value="PreATP-grasp_dom_sf"/>
</dbReference>
<dbReference type="PANTHER" id="PTHR23132">
    <property type="entry name" value="D-ALANINE--D-ALANINE LIGASE"/>
    <property type="match status" value="1"/>
</dbReference>
<dbReference type="SUPFAM" id="SSF52440">
    <property type="entry name" value="PreATP-grasp domain"/>
    <property type="match status" value="1"/>
</dbReference>
<dbReference type="Proteomes" id="UP000287651">
    <property type="component" value="Unassembled WGS sequence"/>
</dbReference>
<evidence type="ECO:0000313" key="1">
    <source>
        <dbReference type="EMBL" id="RRT72631.1"/>
    </source>
</evidence>
<accession>A0A427A8U1</accession>
<comment type="caution">
    <text evidence="1">The sequence shown here is derived from an EMBL/GenBank/DDBJ whole genome shotgun (WGS) entry which is preliminary data.</text>
</comment>